<evidence type="ECO:0000259" key="4">
    <source>
        <dbReference type="PROSITE" id="PS50893"/>
    </source>
</evidence>
<evidence type="ECO:0000256" key="2">
    <source>
        <dbReference type="ARBA" id="ARBA00022741"/>
    </source>
</evidence>
<proteinExistence type="predicted"/>
<gene>
    <name evidence="5" type="ORF">DS831_08130</name>
</gene>
<protein>
    <submittedName>
        <fullName evidence="5">ABC transporter ATP-binding protein</fullName>
    </submittedName>
</protein>
<dbReference type="InterPro" id="IPR003439">
    <property type="entry name" value="ABC_transporter-like_ATP-bd"/>
</dbReference>
<dbReference type="EMBL" id="QOCR01000004">
    <property type="protein sequence ID" value="RHW50116.1"/>
    <property type="molecule type" value="Genomic_DNA"/>
</dbReference>
<name>A0A3R6YRY8_9LACO</name>
<dbReference type="PANTHER" id="PTHR42711:SF17">
    <property type="entry name" value="ABC TRANSPORTER ATP-BINDING PROTEIN"/>
    <property type="match status" value="1"/>
</dbReference>
<reference evidence="5 6" key="1">
    <citation type="submission" date="2018-07" db="EMBL/GenBank/DDBJ databases">
        <title>Genome sequences of six Lactobacillus spp. isolated from bumble bee guts.</title>
        <authorList>
            <person name="Motta E.V.S."/>
            <person name="Moran N.A."/>
        </authorList>
    </citation>
    <scope>NUCLEOTIDE SEQUENCE [LARGE SCALE GENOMIC DNA]</scope>
    <source>
        <strain evidence="5 6">BI-1.1</strain>
    </source>
</reference>
<dbReference type="PROSITE" id="PS50893">
    <property type="entry name" value="ABC_TRANSPORTER_2"/>
    <property type="match status" value="1"/>
</dbReference>
<dbReference type="CDD" id="cd03230">
    <property type="entry name" value="ABC_DR_subfamily_A"/>
    <property type="match status" value="1"/>
</dbReference>
<dbReference type="RefSeq" id="WP_118902510.1">
    <property type="nucleotide sequence ID" value="NZ_QOCR01000004.1"/>
</dbReference>
<dbReference type="AlphaFoldDB" id="A0A3R6YRY8"/>
<dbReference type="GO" id="GO:0005524">
    <property type="term" value="F:ATP binding"/>
    <property type="evidence" value="ECO:0007669"/>
    <property type="project" value="UniProtKB-KW"/>
</dbReference>
<keyword evidence="2" id="KW-0547">Nucleotide-binding</keyword>
<evidence type="ECO:0000256" key="1">
    <source>
        <dbReference type="ARBA" id="ARBA00022448"/>
    </source>
</evidence>
<evidence type="ECO:0000313" key="6">
    <source>
        <dbReference type="Proteomes" id="UP000284109"/>
    </source>
</evidence>
<dbReference type="InterPro" id="IPR003593">
    <property type="entry name" value="AAA+_ATPase"/>
</dbReference>
<keyword evidence="3 5" id="KW-0067">ATP-binding</keyword>
<dbReference type="PANTHER" id="PTHR42711">
    <property type="entry name" value="ABC TRANSPORTER ATP-BINDING PROTEIN"/>
    <property type="match status" value="1"/>
</dbReference>
<accession>A0A3R6YRY8</accession>
<dbReference type="GO" id="GO:0016887">
    <property type="term" value="F:ATP hydrolysis activity"/>
    <property type="evidence" value="ECO:0007669"/>
    <property type="project" value="InterPro"/>
</dbReference>
<dbReference type="SMART" id="SM00382">
    <property type="entry name" value="AAA"/>
    <property type="match status" value="1"/>
</dbReference>
<dbReference type="SUPFAM" id="SSF52540">
    <property type="entry name" value="P-loop containing nucleoside triphosphate hydrolases"/>
    <property type="match status" value="1"/>
</dbReference>
<evidence type="ECO:0000313" key="5">
    <source>
        <dbReference type="EMBL" id="RHW50116.1"/>
    </source>
</evidence>
<dbReference type="PROSITE" id="PS00211">
    <property type="entry name" value="ABC_TRANSPORTER_1"/>
    <property type="match status" value="1"/>
</dbReference>
<comment type="caution">
    <text evidence="5">The sequence shown here is derived from an EMBL/GenBank/DDBJ whole genome shotgun (WGS) entry which is preliminary data.</text>
</comment>
<keyword evidence="6" id="KW-1185">Reference proteome</keyword>
<dbReference type="Pfam" id="PF00005">
    <property type="entry name" value="ABC_tran"/>
    <property type="match status" value="1"/>
</dbReference>
<dbReference type="Proteomes" id="UP000284109">
    <property type="component" value="Unassembled WGS sequence"/>
</dbReference>
<dbReference type="InterPro" id="IPR027417">
    <property type="entry name" value="P-loop_NTPase"/>
</dbReference>
<dbReference type="InterPro" id="IPR050763">
    <property type="entry name" value="ABC_transporter_ATP-binding"/>
</dbReference>
<feature type="domain" description="ABC transporter" evidence="4">
    <location>
        <begin position="5"/>
        <end position="228"/>
    </location>
</feature>
<organism evidence="5 6">
    <name type="scientific">Bombilactobacillus bombi</name>
    <dbReference type="NCBI Taxonomy" id="1303590"/>
    <lineage>
        <taxon>Bacteria</taxon>
        <taxon>Bacillati</taxon>
        <taxon>Bacillota</taxon>
        <taxon>Bacilli</taxon>
        <taxon>Lactobacillales</taxon>
        <taxon>Lactobacillaceae</taxon>
        <taxon>Bombilactobacillus</taxon>
    </lineage>
</organism>
<dbReference type="InterPro" id="IPR025302">
    <property type="entry name" value="DrrA1/2-like_C"/>
</dbReference>
<sequence length="292" mass="33326">MDKIVEAQHLSKRYDTKIVFEDVNFSIKSGEVIGLIGANGAGKTTLIKILLGLQTSTTGRVTILQNNPQSNLVKNHIGVMFQDDLVMKRVRGSELIEILRSLYTQPMTTKSLQTIADLGEDINNYVNKLSGGQQRKLNFALALAGDPQLLFLDEPTAGMDTTSRHHFWNNIRQLTAKGKTIIVTSHYLSEIEDVATRILFLKDQHLIHDGSLQSLRQKFNQNTIKFISDLTEEQLQIKNGILESHHQNYYCFRVDNVDQFLQDLAPQMLYIRDLQIQQKSLDDIFRQINEEK</sequence>
<keyword evidence="1" id="KW-0813">Transport</keyword>
<dbReference type="InterPro" id="IPR017871">
    <property type="entry name" value="ABC_transporter-like_CS"/>
</dbReference>
<evidence type="ECO:0000256" key="3">
    <source>
        <dbReference type="ARBA" id="ARBA00022840"/>
    </source>
</evidence>
<dbReference type="OrthoDB" id="9804819at2"/>
<dbReference type="Pfam" id="PF13732">
    <property type="entry name" value="DrrA1-3_C"/>
    <property type="match status" value="1"/>
</dbReference>
<dbReference type="Gene3D" id="3.40.50.300">
    <property type="entry name" value="P-loop containing nucleotide triphosphate hydrolases"/>
    <property type="match status" value="1"/>
</dbReference>